<feature type="transmembrane region" description="Helical" evidence="2">
    <location>
        <begin position="71"/>
        <end position="92"/>
    </location>
</feature>
<feature type="domain" description="Acyltransferase 3" evidence="3">
    <location>
        <begin position="46"/>
        <end position="389"/>
    </location>
</feature>
<dbReference type="GO" id="GO:0016747">
    <property type="term" value="F:acyltransferase activity, transferring groups other than amino-acyl groups"/>
    <property type="evidence" value="ECO:0007669"/>
    <property type="project" value="InterPro"/>
</dbReference>
<dbReference type="AlphaFoldDB" id="A0A3G6J1W8"/>
<reference evidence="4 5" key="1">
    <citation type="submission" date="2018-11" db="EMBL/GenBank/DDBJ databases">
        <authorList>
            <person name="Kleinhagauer T."/>
            <person name="Glaeser S.P."/>
            <person name="Spergser J."/>
            <person name="Ruckert C."/>
            <person name="Kaempfer P."/>
            <person name="Busse H.-J."/>
        </authorList>
    </citation>
    <scope>NUCLEOTIDE SEQUENCE [LARGE SCALE GENOMIC DNA]</scope>
    <source>
        <strain evidence="4 5">W8</strain>
    </source>
</reference>
<feature type="transmembrane region" description="Helical" evidence="2">
    <location>
        <begin position="421"/>
        <end position="443"/>
    </location>
</feature>
<feature type="transmembrane region" description="Helical" evidence="2">
    <location>
        <begin position="113"/>
        <end position="132"/>
    </location>
</feature>
<keyword evidence="2" id="KW-0472">Membrane</keyword>
<organism evidence="4 5">
    <name type="scientific">Corynebacterium gerontici</name>
    <dbReference type="NCBI Taxonomy" id="2079234"/>
    <lineage>
        <taxon>Bacteria</taxon>
        <taxon>Bacillati</taxon>
        <taxon>Actinomycetota</taxon>
        <taxon>Actinomycetes</taxon>
        <taxon>Mycobacteriales</taxon>
        <taxon>Corynebacteriaceae</taxon>
        <taxon>Corynebacterium</taxon>
    </lineage>
</organism>
<dbReference type="Pfam" id="PF01757">
    <property type="entry name" value="Acyl_transf_3"/>
    <property type="match status" value="1"/>
</dbReference>
<feature type="transmembrane region" description="Helical" evidence="2">
    <location>
        <begin position="238"/>
        <end position="259"/>
    </location>
</feature>
<feature type="transmembrane region" description="Helical" evidence="2">
    <location>
        <begin position="280"/>
        <end position="297"/>
    </location>
</feature>
<evidence type="ECO:0000313" key="5">
    <source>
        <dbReference type="Proteomes" id="UP000271587"/>
    </source>
</evidence>
<dbReference type="EC" id="2.3.1.-" evidence="4"/>
<feature type="transmembrane region" description="Helical" evidence="2">
    <location>
        <begin position="184"/>
        <end position="201"/>
    </location>
</feature>
<evidence type="ECO:0000256" key="2">
    <source>
        <dbReference type="SAM" id="Phobius"/>
    </source>
</evidence>
<evidence type="ECO:0000313" key="4">
    <source>
        <dbReference type="EMBL" id="AZA12045.1"/>
    </source>
</evidence>
<name>A0A3G6J1W8_9CORY</name>
<accession>A0A3G6J1W8</accession>
<dbReference type="GO" id="GO:0009103">
    <property type="term" value="P:lipopolysaccharide biosynthetic process"/>
    <property type="evidence" value="ECO:0007669"/>
    <property type="project" value="TreeGrafter"/>
</dbReference>
<dbReference type="CDD" id="cd01840">
    <property type="entry name" value="SGNH_hydrolase_yrhL_like"/>
    <property type="match status" value="1"/>
</dbReference>
<keyword evidence="4" id="KW-0808">Transferase</keyword>
<dbReference type="EMBL" id="CP033897">
    <property type="protein sequence ID" value="AZA12045.1"/>
    <property type="molecule type" value="Genomic_DNA"/>
</dbReference>
<keyword evidence="2" id="KW-0812">Transmembrane</keyword>
<dbReference type="PANTHER" id="PTHR23028:SF53">
    <property type="entry name" value="ACYL_TRANSF_3 DOMAIN-CONTAINING PROTEIN"/>
    <property type="match status" value="1"/>
</dbReference>
<sequence length="650" mass="72007">MATLSHNGQVPGTRRFGRFRRPRLPMTVEPQDLGGRPIGKKIRRVPGIDGLRGIAVLSVVIYHFAKPILPGGYLGVDVFFVLSGFLITSLLLREYAATLRISLKDFWIRRLRRILPAATMVLLIVVPIARWFGGNLAVGIDKQFWGSLFFVNNWVQIANGNTYFGQDQVQIFAHYWSLAVEEQFYIIFPPLVVGLLWLIRYRGLKIRPVFGAVFVMLALLSAWRMVALFVPGEDPTRVYYGTDTHAFGLLIGATLATLLTSTNARAHDSWPMPTRNSRRSIGFFGLLAFIALMWLMVTMGDDLAVTYRGGLLGASLLTAVVLGTVVFEAGPISTLMRTLPLRWLGERSFSLYLWHWPVIQLLHHWFPEKSWQLLALFALSLSLPVSAWSYRHIETPIRRGGYVKAARRQAKTLVSPDLNPVRAWISTIAAVLVIPVAATAALATAPDKTDIEQFLNSAAAKKDAPAQAADTAPPKPVREMPKGEQISAIGDSVMLASSDGLRAKFPGIYVDGEVSRALVTGKGILQYMIDNGTLDRFVVLGFGTNSQVDDELMDEVMDVLGPDRVVVITDPYGDRPWIPYSREAILAAAKRYDNLYVAPWCQAAATDPLVLRDDGIHPTVEGASVYADTIYDAFLQWKKDDKKIPAQCGA</sequence>
<feature type="transmembrane region" description="Helical" evidence="2">
    <location>
        <begin position="208"/>
        <end position="226"/>
    </location>
</feature>
<feature type="region of interest" description="Disordered" evidence="1">
    <location>
        <begin position="462"/>
        <end position="481"/>
    </location>
</feature>
<dbReference type="PANTHER" id="PTHR23028">
    <property type="entry name" value="ACETYLTRANSFERASE"/>
    <property type="match status" value="1"/>
</dbReference>
<dbReference type="SUPFAM" id="SSF52266">
    <property type="entry name" value="SGNH hydrolase"/>
    <property type="match status" value="1"/>
</dbReference>
<dbReference type="Proteomes" id="UP000271587">
    <property type="component" value="Chromosome"/>
</dbReference>
<dbReference type="KEGG" id="cgk:CGERO_08770"/>
<keyword evidence="5" id="KW-1185">Reference proteome</keyword>
<keyword evidence="2" id="KW-1133">Transmembrane helix</keyword>
<dbReference type="GO" id="GO:0016020">
    <property type="term" value="C:membrane"/>
    <property type="evidence" value="ECO:0007669"/>
    <property type="project" value="TreeGrafter"/>
</dbReference>
<protein>
    <submittedName>
        <fullName evidence="4">O-acetyltransferase OatA</fullName>
        <ecNumber evidence="4">2.3.1.-</ecNumber>
    </submittedName>
</protein>
<feature type="transmembrane region" description="Helical" evidence="2">
    <location>
        <begin position="309"/>
        <end position="329"/>
    </location>
</feature>
<dbReference type="InterPro" id="IPR002656">
    <property type="entry name" value="Acyl_transf_3_dom"/>
</dbReference>
<proteinExistence type="predicted"/>
<keyword evidence="4" id="KW-0012">Acyltransferase</keyword>
<evidence type="ECO:0000256" key="1">
    <source>
        <dbReference type="SAM" id="MobiDB-lite"/>
    </source>
</evidence>
<dbReference type="InterPro" id="IPR050879">
    <property type="entry name" value="Acyltransferase_3"/>
</dbReference>
<evidence type="ECO:0000259" key="3">
    <source>
        <dbReference type="Pfam" id="PF01757"/>
    </source>
</evidence>
<gene>
    <name evidence="4" type="primary">oatA4</name>
    <name evidence="4" type="ORF">CGERO_08770</name>
</gene>